<organism evidence="1 2">
    <name type="scientific">Dendrobium catenatum</name>
    <dbReference type="NCBI Taxonomy" id="906689"/>
    <lineage>
        <taxon>Eukaryota</taxon>
        <taxon>Viridiplantae</taxon>
        <taxon>Streptophyta</taxon>
        <taxon>Embryophyta</taxon>
        <taxon>Tracheophyta</taxon>
        <taxon>Spermatophyta</taxon>
        <taxon>Magnoliopsida</taxon>
        <taxon>Liliopsida</taxon>
        <taxon>Asparagales</taxon>
        <taxon>Orchidaceae</taxon>
        <taxon>Epidendroideae</taxon>
        <taxon>Malaxideae</taxon>
        <taxon>Dendrobiinae</taxon>
        <taxon>Dendrobium</taxon>
    </lineage>
</organism>
<evidence type="ECO:0000313" key="1">
    <source>
        <dbReference type="EMBL" id="PKU62540.1"/>
    </source>
</evidence>
<keyword evidence="2" id="KW-1185">Reference proteome</keyword>
<reference evidence="1 2" key="1">
    <citation type="journal article" date="2016" name="Sci. Rep.">
        <title>The Dendrobium catenatum Lindl. genome sequence provides insights into polysaccharide synthase, floral development and adaptive evolution.</title>
        <authorList>
            <person name="Zhang G.Q."/>
            <person name="Xu Q."/>
            <person name="Bian C."/>
            <person name="Tsai W.C."/>
            <person name="Yeh C.M."/>
            <person name="Liu K.W."/>
            <person name="Yoshida K."/>
            <person name="Zhang L.S."/>
            <person name="Chang S.B."/>
            <person name="Chen F."/>
            <person name="Shi Y."/>
            <person name="Su Y.Y."/>
            <person name="Zhang Y.Q."/>
            <person name="Chen L.J."/>
            <person name="Yin Y."/>
            <person name="Lin M."/>
            <person name="Huang H."/>
            <person name="Deng H."/>
            <person name="Wang Z.W."/>
            <person name="Zhu S.L."/>
            <person name="Zhao X."/>
            <person name="Deng C."/>
            <person name="Niu S.C."/>
            <person name="Huang J."/>
            <person name="Wang M."/>
            <person name="Liu G.H."/>
            <person name="Yang H.J."/>
            <person name="Xiao X.J."/>
            <person name="Hsiao Y.Y."/>
            <person name="Wu W.L."/>
            <person name="Chen Y.Y."/>
            <person name="Mitsuda N."/>
            <person name="Ohme-Takagi M."/>
            <person name="Luo Y.B."/>
            <person name="Van de Peer Y."/>
            <person name="Liu Z.J."/>
        </authorList>
    </citation>
    <scope>NUCLEOTIDE SEQUENCE [LARGE SCALE GENOMIC DNA]</scope>
    <source>
        <tissue evidence="1">The whole plant</tissue>
    </source>
</reference>
<accession>A0A2I0VGJ6</accession>
<reference evidence="1 2" key="2">
    <citation type="journal article" date="2017" name="Nature">
        <title>The Apostasia genome and the evolution of orchids.</title>
        <authorList>
            <person name="Zhang G.Q."/>
            <person name="Liu K.W."/>
            <person name="Li Z."/>
            <person name="Lohaus R."/>
            <person name="Hsiao Y.Y."/>
            <person name="Niu S.C."/>
            <person name="Wang J.Y."/>
            <person name="Lin Y.C."/>
            <person name="Xu Q."/>
            <person name="Chen L.J."/>
            <person name="Yoshida K."/>
            <person name="Fujiwara S."/>
            <person name="Wang Z.W."/>
            <person name="Zhang Y.Q."/>
            <person name="Mitsuda N."/>
            <person name="Wang M."/>
            <person name="Liu G.H."/>
            <person name="Pecoraro L."/>
            <person name="Huang H.X."/>
            <person name="Xiao X.J."/>
            <person name="Lin M."/>
            <person name="Wu X.Y."/>
            <person name="Wu W.L."/>
            <person name="Chen Y.Y."/>
            <person name="Chang S.B."/>
            <person name="Sakamoto S."/>
            <person name="Ohme-Takagi M."/>
            <person name="Yagi M."/>
            <person name="Zeng S.J."/>
            <person name="Shen C.Y."/>
            <person name="Yeh C.M."/>
            <person name="Luo Y.B."/>
            <person name="Tsai W.C."/>
            <person name="Van de Peer Y."/>
            <person name="Liu Z.J."/>
        </authorList>
    </citation>
    <scope>NUCLEOTIDE SEQUENCE [LARGE SCALE GENOMIC DNA]</scope>
    <source>
        <tissue evidence="1">The whole plant</tissue>
    </source>
</reference>
<dbReference type="Proteomes" id="UP000233837">
    <property type="component" value="Unassembled WGS sequence"/>
</dbReference>
<proteinExistence type="predicted"/>
<evidence type="ECO:0000313" key="2">
    <source>
        <dbReference type="Proteomes" id="UP000233837"/>
    </source>
</evidence>
<sequence>MDIILHWVSALYTSLSRWILNWFMTLLLRGQILDGPFGQPGFSISKGDDVRNPLPIPLDGRLATRGPTHPFG</sequence>
<name>A0A2I0VGJ6_9ASPA</name>
<gene>
    <name evidence="1" type="ORF">MA16_Dca025728</name>
</gene>
<dbReference type="AlphaFoldDB" id="A0A2I0VGJ6"/>
<protein>
    <submittedName>
        <fullName evidence="1">Uncharacterized protein</fullName>
    </submittedName>
</protein>
<dbReference type="EMBL" id="KZ503630">
    <property type="protein sequence ID" value="PKU62540.1"/>
    <property type="molecule type" value="Genomic_DNA"/>
</dbReference>